<organism evidence="2 3">
    <name type="scientific">Oceanidesulfovibrio indonesiensis</name>
    <dbReference type="NCBI Taxonomy" id="54767"/>
    <lineage>
        <taxon>Bacteria</taxon>
        <taxon>Pseudomonadati</taxon>
        <taxon>Thermodesulfobacteriota</taxon>
        <taxon>Desulfovibrionia</taxon>
        <taxon>Desulfovibrionales</taxon>
        <taxon>Desulfovibrionaceae</taxon>
        <taxon>Oceanidesulfovibrio</taxon>
    </lineage>
</organism>
<evidence type="ECO:0000313" key="2">
    <source>
        <dbReference type="EMBL" id="TVM17632.1"/>
    </source>
</evidence>
<dbReference type="Proteomes" id="UP000448292">
    <property type="component" value="Unassembled WGS sequence"/>
</dbReference>
<dbReference type="Gene3D" id="2.60.120.10">
    <property type="entry name" value="Jelly Rolls"/>
    <property type="match status" value="1"/>
</dbReference>
<evidence type="ECO:0000259" key="1">
    <source>
        <dbReference type="PROSITE" id="PS50042"/>
    </source>
</evidence>
<keyword evidence="3" id="KW-1185">Reference proteome</keyword>
<dbReference type="EMBL" id="QMIE01000006">
    <property type="protein sequence ID" value="TVM17632.1"/>
    <property type="molecule type" value="Genomic_DNA"/>
</dbReference>
<dbReference type="Pfam" id="PF00027">
    <property type="entry name" value="cNMP_binding"/>
    <property type="match status" value="1"/>
</dbReference>
<dbReference type="SMART" id="SM00100">
    <property type="entry name" value="cNMP"/>
    <property type="match status" value="1"/>
</dbReference>
<dbReference type="AlphaFoldDB" id="A0A7M3MFC7"/>
<dbReference type="PROSITE" id="PS50042">
    <property type="entry name" value="CNMP_BINDING_3"/>
    <property type="match status" value="1"/>
</dbReference>
<feature type="domain" description="Cyclic nucleotide-binding" evidence="1">
    <location>
        <begin position="28"/>
        <end position="127"/>
    </location>
</feature>
<dbReference type="CDD" id="cd00038">
    <property type="entry name" value="CAP_ED"/>
    <property type="match status" value="1"/>
</dbReference>
<dbReference type="InterPro" id="IPR000595">
    <property type="entry name" value="cNMP-bd_dom"/>
</dbReference>
<name>A0A7M3MFC7_9BACT</name>
<accession>A0A7M3MFC7</accession>
<reference evidence="2 3" key="1">
    <citation type="submission" date="2018-06" db="EMBL/GenBank/DDBJ databases">
        <title>Complete genome of Desulfovibrio indonesiensis P37SLT.</title>
        <authorList>
            <person name="Crispim J.S."/>
            <person name="Vidigal P.M.P."/>
            <person name="Silva L.C.F."/>
            <person name="Laguardia C.N."/>
            <person name="Araujo L.C."/>
            <person name="Dias R.S."/>
            <person name="Sousa M.P."/>
            <person name="Paula S.O."/>
            <person name="Silva C."/>
        </authorList>
    </citation>
    <scope>NUCLEOTIDE SEQUENCE [LARGE SCALE GENOMIC DNA]</scope>
    <source>
        <strain evidence="2 3">P37SLT</strain>
    </source>
</reference>
<dbReference type="PANTHER" id="PTHR23011">
    <property type="entry name" value="CYCLIC NUCLEOTIDE-BINDING DOMAIN CONTAINING PROTEIN"/>
    <property type="match status" value="1"/>
</dbReference>
<dbReference type="SUPFAM" id="SSF51206">
    <property type="entry name" value="cAMP-binding domain-like"/>
    <property type="match status" value="1"/>
</dbReference>
<proteinExistence type="predicted"/>
<gene>
    <name evidence="2" type="ORF">DPQ33_08295</name>
</gene>
<protein>
    <recommendedName>
        <fullName evidence="1">Cyclic nucleotide-binding domain-containing protein</fullName>
    </recommendedName>
</protein>
<comment type="caution">
    <text evidence="2">The sequence shown here is derived from an EMBL/GenBank/DDBJ whole genome shotgun (WGS) entry which is preliminary data.</text>
</comment>
<dbReference type="OrthoDB" id="5420529at2"/>
<dbReference type="InterPro" id="IPR018490">
    <property type="entry name" value="cNMP-bd_dom_sf"/>
</dbReference>
<dbReference type="PANTHER" id="PTHR23011:SF28">
    <property type="entry name" value="CYCLIC NUCLEOTIDE-BINDING DOMAIN CONTAINING PROTEIN"/>
    <property type="match status" value="1"/>
</dbReference>
<dbReference type="RefSeq" id="WP_144302750.1">
    <property type="nucleotide sequence ID" value="NZ_QMIE01000006.1"/>
</dbReference>
<sequence length="167" mass="18773">MNSSTEAESSKQTSEFQKNLEILRQITYFSGLDLEPLKVIAYLASRERLKDGEVLYKQGEQEGQFVFVISGKLIAYREHGTTLAEFGPESYFGFLGLMGKSPHLFTVEAEGESVFLTITRERFFKTLEQFPGIGTRLLVAVSEAVNGWERTALEKENDEPHVGVSLL</sequence>
<dbReference type="InterPro" id="IPR014710">
    <property type="entry name" value="RmlC-like_jellyroll"/>
</dbReference>
<evidence type="ECO:0000313" key="3">
    <source>
        <dbReference type="Proteomes" id="UP000448292"/>
    </source>
</evidence>